<protein>
    <submittedName>
        <fullName evidence="3">Vancomycin high temperature exclusion protein</fullName>
    </submittedName>
</protein>
<evidence type="ECO:0000256" key="1">
    <source>
        <dbReference type="SAM" id="Phobius"/>
    </source>
</evidence>
<dbReference type="CDD" id="cd06259">
    <property type="entry name" value="YdcF-like"/>
    <property type="match status" value="1"/>
</dbReference>
<dbReference type="Pfam" id="PF02698">
    <property type="entry name" value="DUF218"/>
    <property type="match status" value="1"/>
</dbReference>
<keyword evidence="4" id="KW-1185">Reference proteome</keyword>
<dbReference type="InterPro" id="IPR003848">
    <property type="entry name" value="DUF218"/>
</dbReference>
<proteinExistence type="predicted"/>
<gene>
    <name evidence="3" type="ORF">ACFO0B_04655</name>
</gene>
<dbReference type="PANTHER" id="PTHR30336">
    <property type="entry name" value="INNER MEMBRANE PROTEIN, PROBABLE PERMEASE"/>
    <property type="match status" value="1"/>
</dbReference>
<name>A0ABV8DN70_9NOCA</name>
<feature type="transmembrane region" description="Helical" evidence="1">
    <location>
        <begin position="20"/>
        <end position="41"/>
    </location>
</feature>
<keyword evidence="1" id="KW-1133">Transmembrane helix</keyword>
<comment type="caution">
    <text evidence="3">The sequence shown here is derived from an EMBL/GenBank/DDBJ whole genome shotgun (WGS) entry which is preliminary data.</text>
</comment>
<dbReference type="RefSeq" id="WP_378611027.1">
    <property type="nucleotide sequence ID" value="NZ_JBHSAX010000004.1"/>
</dbReference>
<organism evidence="3 4">
    <name type="scientific">Nocardia jiangsuensis</name>
    <dbReference type="NCBI Taxonomy" id="1691563"/>
    <lineage>
        <taxon>Bacteria</taxon>
        <taxon>Bacillati</taxon>
        <taxon>Actinomycetota</taxon>
        <taxon>Actinomycetes</taxon>
        <taxon>Mycobacteriales</taxon>
        <taxon>Nocardiaceae</taxon>
        <taxon>Nocardia</taxon>
    </lineage>
</organism>
<evidence type="ECO:0000259" key="2">
    <source>
        <dbReference type="Pfam" id="PF02698"/>
    </source>
</evidence>
<dbReference type="Proteomes" id="UP001595696">
    <property type="component" value="Unassembled WGS sequence"/>
</dbReference>
<accession>A0ABV8DN70</accession>
<keyword evidence="1" id="KW-0812">Transmembrane</keyword>
<reference evidence="4" key="1">
    <citation type="journal article" date="2019" name="Int. J. Syst. Evol. Microbiol.">
        <title>The Global Catalogue of Microorganisms (GCM) 10K type strain sequencing project: providing services to taxonomists for standard genome sequencing and annotation.</title>
        <authorList>
            <consortium name="The Broad Institute Genomics Platform"/>
            <consortium name="The Broad Institute Genome Sequencing Center for Infectious Disease"/>
            <person name="Wu L."/>
            <person name="Ma J."/>
        </authorList>
    </citation>
    <scope>NUCLEOTIDE SEQUENCE [LARGE SCALE GENOMIC DNA]</scope>
    <source>
        <strain evidence="4">CGMCC 4.7330</strain>
    </source>
</reference>
<keyword evidence="1" id="KW-0472">Membrane</keyword>
<sequence length="230" mass="24833">MEKRGDARRKWPRPRTLVRAGAISALAVAVVAASSIGWVRWRGAGTDHTVASVPAADVAIVFGAQIYEKAGEPSPYLAARLDIGRELLAAGKVKALLVTGDNGTPEHDEPTVMRDYLVRTGVPERKVALDYAGFDTYQSCVRAREIFGVTSAIVVTQDFSMPRTIALCRTAGIETDGVADSGQPRNGIWWKCWVRDQLAAGKAAIAMITRPAPRFLGDRETSVRDAMNAP</sequence>
<dbReference type="PANTHER" id="PTHR30336:SF6">
    <property type="entry name" value="INTEGRAL MEMBRANE PROTEIN"/>
    <property type="match status" value="1"/>
</dbReference>
<evidence type="ECO:0000313" key="4">
    <source>
        <dbReference type="Proteomes" id="UP001595696"/>
    </source>
</evidence>
<dbReference type="EMBL" id="JBHSAX010000004">
    <property type="protein sequence ID" value="MFC3961274.1"/>
    <property type="molecule type" value="Genomic_DNA"/>
</dbReference>
<feature type="domain" description="DUF218" evidence="2">
    <location>
        <begin position="57"/>
        <end position="175"/>
    </location>
</feature>
<evidence type="ECO:0000313" key="3">
    <source>
        <dbReference type="EMBL" id="MFC3961274.1"/>
    </source>
</evidence>
<dbReference type="InterPro" id="IPR051599">
    <property type="entry name" value="Cell_Envelope_Assoc"/>
</dbReference>